<gene>
    <name evidence="2" type="ORF">GZ77_16425</name>
</gene>
<evidence type="ECO:0000313" key="3">
    <source>
        <dbReference type="Proteomes" id="UP000028006"/>
    </source>
</evidence>
<dbReference type="AlphaFoldDB" id="A0A081N5X7"/>
<sequence>MASIFDKVNARLPALLRPGSRLRTKAANIKPLIALKKFALKTVKLAKKLKVLIPRRARNFASNVYTPKAALRSKLGADFDSAIHNRSIRRTDTGKLVEQFRLKGEKYGTESAKQEAQELMDAFIKLQPALEAFISGADARTERYKGKLSDIEQEFTKGVKHLKDIAWADMLRFLEGKSSEEATKWQSLHQLVFGTSKVKAGSGERLHGLKHFVQEINANPSLKEEGETTFESALRMMTEEWSVHERSVKKQLKSWEKSRDVSSARKYQHHMAFLESVASLKKMTNDFDLNAAREEKQQFLGRYGELFGVQGGVPIASKYLQGLKDIESDVDSGNETEPEDDFFTDQADSDNESAGTKKQGDDLSGSSGFGSETTNRSGLRRRRKTSSRDREVQEQNFYERRSSGGSSYDSDSD</sequence>
<feature type="region of interest" description="Disordered" evidence="1">
    <location>
        <begin position="328"/>
        <end position="413"/>
    </location>
</feature>
<keyword evidence="3" id="KW-1185">Reference proteome</keyword>
<protein>
    <submittedName>
        <fullName evidence="2">Uncharacterized protein</fullName>
    </submittedName>
</protein>
<comment type="caution">
    <text evidence="2">The sequence shown here is derived from an EMBL/GenBank/DDBJ whole genome shotgun (WGS) entry which is preliminary data.</text>
</comment>
<name>A0A081N5X7_9GAMM</name>
<accession>A0A081N5X7</accession>
<feature type="compositionally biased region" description="Acidic residues" evidence="1">
    <location>
        <begin position="328"/>
        <end position="351"/>
    </location>
</feature>
<reference evidence="2 3" key="1">
    <citation type="submission" date="2014-06" db="EMBL/GenBank/DDBJ databases">
        <title>Whole Genome Sequences of Three Symbiotic Endozoicomonas Bacteria.</title>
        <authorList>
            <person name="Neave M.J."/>
            <person name="Apprill A."/>
            <person name="Voolstra C.R."/>
        </authorList>
    </citation>
    <scope>NUCLEOTIDE SEQUENCE [LARGE SCALE GENOMIC DNA]</scope>
    <source>
        <strain evidence="2 3">LMG 24815</strain>
    </source>
</reference>
<feature type="compositionally biased region" description="Low complexity" evidence="1">
    <location>
        <begin position="403"/>
        <end position="413"/>
    </location>
</feature>
<proteinExistence type="predicted"/>
<feature type="compositionally biased region" description="Basic and acidic residues" evidence="1">
    <location>
        <begin position="386"/>
        <end position="402"/>
    </location>
</feature>
<dbReference type="EMBL" id="JOKG01000003">
    <property type="protein sequence ID" value="KEQ13850.1"/>
    <property type="molecule type" value="Genomic_DNA"/>
</dbReference>
<dbReference type="RefSeq" id="WP_034877102.1">
    <property type="nucleotide sequence ID" value="NZ_JOKG01000003.1"/>
</dbReference>
<evidence type="ECO:0000256" key="1">
    <source>
        <dbReference type="SAM" id="MobiDB-lite"/>
    </source>
</evidence>
<organism evidence="2 3">
    <name type="scientific">Endozoicomonas montiporae</name>
    <dbReference type="NCBI Taxonomy" id="1027273"/>
    <lineage>
        <taxon>Bacteria</taxon>
        <taxon>Pseudomonadati</taxon>
        <taxon>Pseudomonadota</taxon>
        <taxon>Gammaproteobacteria</taxon>
        <taxon>Oceanospirillales</taxon>
        <taxon>Endozoicomonadaceae</taxon>
        <taxon>Endozoicomonas</taxon>
    </lineage>
</organism>
<evidence type="ECO:0000313" key="2">
    <source>
        <dbReference type="EMBL" id="KEQ13850.1"/>
    </source>
</evidence>
<feature type="compositionally biased region" description="Low complexity" evidence="1">
    <location>
        <begin position="362"/>
        <end position="377"/>
    </location>
</feature>
<dbReference type="Proteomes" id="UP000028006">
    <property type="component" value="Unassembled WGS sequence"/>
</dbReference>